<organism evidence="2 3">
    <name type="scientific">Sphingomonas jinjuensis</name>
    <dbReference type="NCBI Taxonomy" id="535907"/>
    <lineage>
        <taxon>Bacteria</taxon>
        <taxon>Pseudomonadati</taxon>
        <taxon>Pseudomonadota</taxon>
        <taxon>Alphaproteobacteria</taxon>
        <taxon>Sphingomonadales</taxon>
        <taxon>Sphingomonadaceae</taxon>
        <taxon>Sphingomonas</taxon>
    </lineage>
</organism>
<dbReference type="RefSeq" id="WP_183982157.1">
    <property type="nucleotide sequence ID" value="NZ_JACIEV010000001.1"/>
</dbReference>
<evidence type="ECO:0000256" key="1">
    <source>
        <dbReference type="SAM" id="SignalP"/>
    </source>
</evidence>
<feature type="signal peptide" evidence="1">
    <location>
        <begin position="1"/>
        <end position="24"/>
    </location>
</feature>
<keyword evidence="1" id="KW-0732">Signal</keyword>
<evidence type="ECO:0000313" key="2">
    <source>
        <dbReference type="EMBL" id="MBB4152595.1"/>
    </source>
</evidence>
<proteinExistence type="predicted"/>
<protein>
    <submittedName>
        <fullName evidence="2">Uncharacterized protein</fullName>
    </submittedName>
</protein>
<keyword evidence="3" id="KW-1185">Reference proteome</keyword>
<name>A0A840FGY6_9SPHN</name>
<accession>A0A840FGY6</accession>
<feature type="chain" id="PRO_5032565308" evidence="1">
    <location>
        <begin position="25"/>
        <end position="217"/>
    </location>
</feature>
<gene>
    <name evidence="2" type="ORF">GGQ80_000471</name>
</gene>
<comment type="caution">
    <text evidence="2">The sequence shown here is derived from an EMBL/GenBank/DDBJ whole genome shotgun (WGS) entry which is preliminary data.</text>
</comment>
<dbReference type="Proteomes" id="UP000529795">
    <property type="component" value="Unassembled WGS sequence"/>
</dbReference>
<evidence type="ECO:0000313" key="3">
    <source>
        <dbReference type="Proteomes" id="UP000529795"/>
    </source>
</evidence>
<dbReference type="EMBL" id="JACIEV010000001">
    <property type="protein sequence ID" value="MBB4152595.1"/>
    <property type="molecule type" value="Genomic_DNA"/>
</dbReference>
<sequence length="217" mass="23307">MPPLPAAIRALLAAGLLVSTPVTARHVDAPPLIVFDAAIASCKAAAARLDAQPSLTGEVYGGVGQSLAALPPLLQRYVTTANQGIDRPRTLTRYPLADGHLWVITWRLRPACDIMVTETTDPAAHAALFAERFHPAIGWDRRLTQPATATAPLATHVFTSWIKERSPTHGVRATLRSLLPRANDPRDVVQMEASFVGGEMSIDPTDVRVRSTITLTG</sequence>
<reference evidence="2 3" key="1">
    <citation type="submission" date="2020-08" db="EMBL/GenBank/DDBJ databases">
        <title>Genomic Encyclopedia of Type Strains, Phase IV (KMG-IV): sequencing the most valuable type-strain genomes for metagenomic binning, comparative biology and taxonomic classification.</title>
        <authorList>
            <person name="Goeker M."/>
        </authorList>
    </citation>
    <scope>NUCLEOTIDE SEQUENCE [LARGE SCALE GENOMIC DNA]</scope>
    <source>
        <strain evidence="2 3">YC6723</strain>
    </source>
</reference>
<dbReference type="AlphaFoldDB" id="A0A840FGY6"/>